<feature type="transmembrane region" description="Helical" evidence="10">
    <location>
        <begin position="77"/>
        <end position="99"/>
    </location>
</feature>
<accession>A0A851I0B0</accession>
<protein>
    <submittedName>
        <fullName evidence="11">Chloride channel protein</fullName>
    </submittedName>
</protein>
<feature type="transmembrane region" description="Helical" evidence="10">
    <location>
        <begin position="205"/>
        <end position="227"/>
    </location>
</feature>
<sequence length="601" mass="64234">MNNAWRQISEKLTSALPRRMSGAESLPQLAILGLLSGLVTGGVILIFRLAIEWPLEHFLPGDSSEAFASETFEGLSFFARGVLPLAGAVGLGLFLHSLAPKDRKVGVVHVMERLNYHQGYVTAKSAFIQFIVGVLTVVSGQSAGREGPAVHLGAAFSSLMGQWMRRPNNSIRTLVACGCAAAISASFNTPISGVIFAMEVVMMEYTIAGFTPIILAAVSAAIVTQVVYGTDPAFSVPALTMNSLLEIPWILLMAVIIGILAASFIHIVDAMRRFNKQPILLRVIAAGVLMVPVAVLVPQTMGIGYDTVNETINGELGFWLLLSVGAAKLVITAITAGLGMPNSIIGPTLFMGATLGGALGLIGAEFSPAQASNVGFYATLGMGAMMGAVLQAPLAALMALIELTRNPNIILPGMLIITSSTLITSEAFGKKSLFLTMLKNQGLSYQSSPVIQALRRVSVAAIMDKSILRINRHLTTEEARKALTAEPKWLVVEGSKGPTSLLPAVDLARYLEDVSAEAHAEKAAENKGKKTESIDLINIPANRRDIAPVQYQATLEEALHAFETTSAEALYVQRQVAPMIQRVYGVLLKSDIESYYQYRRS</sequence>
<evidence type="ECO:0000256" key="8">
    <source>
        <dbReference type="ARBA" id="ARBA00023214"/>
    </source>
</evidence>
<keyword evidence="9" id="KW-0407">Ion channel</keyword>
<name>A0A851I0B0_9GAMM</name>
<keyword evidence="6 10" id="KW-0472">Membrane</keyword>
<reference evidence="11 12" key="1">
    <citation type="submission" date="2020-03" db="EMBL/GenBank/DDBJ databases">
        <title>Metagenomic, metatranscriptomic, and metabolomic analyses revealed the key microbes and metabolic features during the fermentation of ganjang, Korean traditional soy sauce.</title>
        <authorList>
            <person name="Chun B.H."/>
            <person name="Jeon C.O."/>
        </authorList>
    </citation>
    <scope>NUCLEOTIDE SEQUENCE [LARGE SCALE GENOMIC DNA]</scope>
    <source>
        <strain evidence="11 12">KG14</strain>
    </source>
</reference>
<feature type="transmembrane region" description="Helical" evidence="10">
    <location>
        <begin position="409"/>
        <end position="429"/>
    </location>
</feature>
<evidence type="ECO:0000256" key="5">
    <source>
        <dbReference type="ARBA" id="ARBA00023065"/>
    </source>
</evidence>
<evidence type="ECO:0000256" key="1">
    <source>
        <dbReference type="ARBA" id="ARBA00004141"/>
    </source>
</evidence>
<keyword evidence="7" id="KW-0869">Chloride channel</keyword>
<dbReference type="GO" id="GO:0005254">
    <property type="term" value="F:chloride channel activity"/>
    <property type="evidence" value="ECO:0007669"/>
    <property type="project" value="UniProtKB-KW"/>
</dbReference>
<keyword evidence="4 10" id="KW-1133">Transmembrane helix</keyword>
<organism evidence="11 12">
    <name type="scientific">Marinobacter adhaerens</name>
    <dbReference type="NCBI Taxonomy" id="1033846"/>
    <lineage>
        <taxon>Bacteria</taxon>
        <taxon>Pseudomonadati</taxon>
        <taxon>Pseudomonadota</taxon>
        <taxon>Gammaproteobacteria</taxon>
        <taxon>Pseudomonadales</taxon>
        <taxon>Marinobacteraceae</taxon>
        <taxon>Marinobacter</taxon>
    </lineage>
</organism>
<feature type="transmembrane region" description="Helical" evidence="10">
    <location>
        <begin position="173"/>
        <end position="198"/>
    </location>
</feature>
<evidence type="ECO:0000256" key="9">
    <source>
        <dbReference type="ARBA" id="ARBA00023303"/>
    </source>
</evidence>
<dbReference type="PANTHER" id="PTHR43427">
    <property type="entry name" value="CHLORIDE CHANNEL PROTEIN CLC-E"/>
    <property type="match status" value="1"/>
</dbReference>
<feature type="transmembrane region" description="Helical" evidence="10">
    <location>
        <begin position="279"/>
        <end position="297"/>
    </location>
</feature>
<keyword evidence="12" id="KW-1185">Reference proteome</keyword>
<keyword evidence="8" id="KW-0868">Chloride</keyword>
<comment type="subcellular location">
    <subcellularLocation>
        <location evidence="1">Membrane</location>
        <topology evidence="1">Multi-pass membrane protein</topology>
    </subcellularLocation>
</comment>
<keyword evidence="5" id="KW-0406">Ion transport</keyword>
<evidence type="ECO:0000256" key="3">
    <source>
        <dbReference type="ARBA" id="ARBA00022692"/>
    </source>
</evidence>
<dbReference type="EMBL" id="JABEVQ010000010">
    <property type="protein sequence ID" value="NWN92922.1"/>
    <property type="molecule type" value="Genomic_DNA"/>
</dbReference>
<comment type="caution">
    <text evidence="11">The sequence shown here is derived from an EMBL/GenBank/DDBJ whole genome shotgun (WGS) entry which is preliminary data.</text>
</comment>
<dbReference type="PRINTS" id="PR00762">
    <property type="entry name" value="CLCHANNEL"/>
</dbReference>
<evidence type="ECO:0000256" key="7">
    <source>
        <dbReference type="ARBA" id="ARBA00023173"/>
    </source>
</evidence>
<dbReference type="InterPro" id="IPR014743">
    <property type="entry name" value="Cl-channel_core"/>
</dbReference>
<evidence type="ECO:0000256" key="6">
    <source>
        <dbReference type="ARBA" id="ARBA00023136"/>
    </source>
</evidence>
<evidence type="ECO:0000313" key="11">
    <source>
        <dbReference type="EMBL" id="NWN92922.1"/>
    </source>
</evidence>
<proteinExistence type="predicted"/>
<evidence type="ECO:0000256" key="2">
    <source>
        <dbReference type="ARBA" id="ARBA00022448"/>
    </source>
</evidence>
<feature type="transmembrane region" description="Helical" evidence="10">
    <location>
        <begin position="376"/>
        <end position="397"/>
    </location>
</feature>
<dbReference type="Pfam" id="PF00654">
    <property type="entry name" value="Voltage_CLC"/>
    <property type="match status" value="1"/>
</dbReference>
<dbReference type="InterPro" id="IPR001807">
    <property type="entry name" value="ClC"/>
</dbReference>
<keyword evidence="2" id="KW-0813">Transport</keyword>
<keyword evidence="3 10" id="KW-0812">Transmembrane</keyword>
<dbReference type="PANTHER" id="PTHR43427:SF6">
    <property type="entry name" value="CHLORIDE CHANNEL PROTEIN CLC-E"/>
    <property type="match status" value="1"/>
</dbReference>
<dbReference type="Proteomes" id="UP000536442">
    <property type="component" value="Unassembled WGS sequence"/>
</dbReference>
<feature type="transmembrane region" description="Helical" evidence="10">
    <location>
        <begin position="29"/>
        <end position="51"/>
    </location>
</feature>
<dbReference type="InterPro" id="IPR050368">
    <property type="entry name" value="ClC-type_chloride_channel"/>
</dbReference>
<feature type="transmembrane region" description="Helical" evidence="10">
    <location>
        <begin position="120"/>
        <end position="138"/>
    </location>
</feature>
<dbReference type="CDD" id="cd00400">
    <property type="entry name" value="Voltage_gated_ClC"/>
    <property type="match status" value="1"/>
</dbReference>
<feature type="transmembrane region" description="Helical" evidence="10">
    <location>
        <begin position="344"/>
        <end position="364"/>
    </location>
</feature>
<gene>
    <name evidence="11" type="ORF">HLV39_15625</name>
</gene>
<feature type="transmembrane region" description="Helical" evidence="10">
    <location>
        <begin position="317"/>
        <end position="337"/>
    </location>
</feature>
<dbReference type="GO" id="GO:0034707">
    <property type="term" value="C:chloride channel complex"/>
    <property type="evidence" value="ECO:0007669"/>
    <property type="project" value="UniProtKB-KW"/>
</dbReference>
<evidence type="ECO:0000256" key="4">
    <source>
        <dbReference type="ARBA" id="ARBA00022989"/>
    </source>
</evidence>
<evidence type="ECO:0000313" key="12">
    <source>
        <dbReference type="Proteomes" id="UP000536442"/>
    </source>
</evidence>
<evidence type="ECO:0000256" key="10">
    <source>
        <dbReference type="SAM" id="Phobius"/>
    </source>
</evidence>
<dbReference type="AlphaFoldDB" id="A0A851I0B0"/>
<feature type="transmembrane region" description="Helical" evidence="10">
    <location>
        <begin position="247"/>
        <end position="267"/>
    </location>
</feature>
<dbReference type="SUPFAM" id="SSF81340">
    <property type="entry name" value="Clc chloride channel"/>
    <property type="match status" value="1"/>
</dbReference>
<dbReference type="Gene3D" id="1.10.3080.10">
    <property type="entry name" value="Clc chloride channel"/>
    <property type="match status" value="1"/>
</dbReference>